<evidence type="ECO:0000313" key="1">
    <source>
        <dbReference type="EMBL" id="MCC4212007.1"/>
    </source>
</evidence>
<proteinExistence type="predicted"/>
<reference evidence="1 2" key="1">
    <citation type="submission" date="2021-11" db="EMBL/GenBank/DDBJ databases">
        <title>Seasonal and diel survey of microbial diversity of the Tyrrhenian coast.</title>
        <authorList>
            <person name="Gattoni G."/>
            <person name="Corral P."/>
        </authorList>
    </citation>
    <scope>NUCLEOTIDE SEQUENCE [LARGE SCALE GENOMIC DNA]</scope>
    <source>
        <strain evidence="1 2">Mr9</strain>
    </source>
</reference>
<name>A0ABS8GPT7_9FLAO</name>
<dbReference type="PROSITE" id="PS51257">
    <property type="entry name" value="PROKAR_LIPOPROTEIN"/>
    <property type="match status" value="1"/>
</dbReference>
<dbReference type="SUPFAM" id="SSF49299">
    <property type="entry name" value="PKD domain"/>
    <property type="match status" value="1"/>
</dbReference>
<dbReference type="InterPro" id="IPR035986">
    <property type="entry name" value="PKD_dom_sf"/>
</dbReference>
<dbReference type="EMBL" id="JAJGMW010000004">
    <property type="protein sequence ID" value="MCC4212007.1"/>
    <property type="molecule type" value="Genomic_DNA"/>
</dbReference>
<evidence type="ECO:0000313" key="2">
    <source>
        <dbReference type="Proteomes" id="UP001197770"/>
    </source>
</evidence>
<organism evidence="1 2">
    <name type="scientific">Leeuwenhoekiella parthenopeia</name>
    <dbReference type="NCBI Taxonomy" id="2890320"/>
    <lineage>
        <taxon>Bacteria</taxon>
        <taxon>Pseudomonadati</taxon>
        <taxon>Bacteroidota</taxon>
        <taxon>Flavobacteriia</taxon>
        <taxon>Flavobacteriales</taxon>
        <taxon>Flavobacteriaceae</taxon>
        <taxon>Leeuwenhoekiella</taxon>
    </lineage>
</organism>
<keyword evidence="2" id="KW-1185">Reference proteome</keyword>
<accession>A0ABS8GPT7</accession>
<sequence length="288" mass="30803">MKVNFKFINSVTYTLLGAVILAATSCQPEEVESGNGLTDPNVDASFTIETIPGEPNRFMLNANRENILKSMWNIGDGYYTGVLTEEIFLPDAGDYTISHQVFGRGGSVTETSQEINVAVSDPEAGNLIKGGSFMTTEDQAEWTILQISNSGANWTFSEGSATITGSGYNQQGIYQAVEVEAGKEYTLDMKVFGSGSTNTWFEVYASPTAPVQNQDYTADGRRMGLSTWDGCANGPFEGKLSNVGCVGSGRTVSFDQSGTVYIVIKSGGENIGSTGISVTNIEFRGKPN</sequence>
<protein>
    <recommendedName>
        <fullName evidence="3">PKD domain-containing protein</fullName>
    </recommendedName>
</protein>
<comment type="caution">
    <text evidence="1">The sequence shown here is derived from an EMBL/GenBank/DDBJ whole genome shotgun (WGS) entry which is preliminary data.</text>
</comment>
<dbReference type="Gene3D" id="2.60.120.260">
    <property type="entry name" value="Galactose-binding domain-like"/>
    <property type="match status" value="1"/>
</dbReference>
<dbReference type="Proteomes" id="UP001197770">
    <property type="component" value="Unassembled WGS sequence"/>
</dbReference>
<evidence type="ECO:0008006" key="3">
    <source>
        <dbReference type="Google" id="ProtNLM"/>
    </source>
</evidence>
<gene>
    <name evidence="1" type="ORF">LLW17_04690</name>
</gene>
<dbReference type="RefSeq" id="WP_228229105.1">
    <property type="nucleotide sequence ID" value="NZ_JAJGMW010000004.1"/>
</dbReference>